<comment type="cofactor">
    <cofactor evidence="6">
        <name>Co(2+)</name>
        <dbReference type="ChEBI" id="CHEBI:48828"/>
    </cofactor>
    <cofactor evidence="6">
        <name>Zn(2+)</name>
        <dbReference type="ChEBI" id="CHEBI:29105"/>
    </cofactor>
    <cofactor evidence="6">
        <name>Mn(2+)</name>
        <dbReference type="ChEBI" id="CHEBI:29035"/>
    </cofactor>
    <cofactor evidence="6">
        <name>Fe(2+)</name>
        <dbReference type="ChEBI" id="CHEBI:29033"/>
    </cofactor>
    <text evidence="6">Binds 2 divalent metal cations per subunit. Has a high-affinity and a low affinity metal-binding site. The true nature of the physiological cofactor is under debate. The enzyme is active with cobalt, zinc, manganese or divalent iron ions.</text>
</comment>
<dbReference type="Proteomes" id="UP000019102">
    <property type="component" value="Unassembled WGS sequence"/>
</dbReference>
<accession>W4VQ03</accession>
<reference evidence="8 9" key="1">
    <citation type="journal article" date="2014" name="Genome Announc.">
        <title>Draft Genome Sequence of the Boron-Tolerant and Moderately Halotolerant Bacterium Gracilibacillus boraciitolerans JCM 21714T.</title>
        <authorList>
            <person name="Ahmed I."/>
            <person name="Oshima K."/>
            <person name="Suda W."/>
            <person name="Kitamura K."/>
            <person name="Iida T."/>
            <person name="Ohmori Y."/>
            <person name="Fujiwara T."/>
            <person name="Hattori M."/>
            <person name="Ohkuma M."/>
        </authorList>
    </citation>
    <scope>NUCLEOTIDE SEQUENCE [LARGE SCALE GENOMIC DNA]</scope>
    <source>
        <strain evidence="8 9">JCM 21714</strain>
    </source>
</reference>
<comment type="function">
    <text evidence="1">Removes the N-terminal methionine from nascent proteins. The N-terminal methionine is often cleaved when the second residue in the primary sequence is small and uncharged (Met-Ala-, Cys, Gly, Pro, Ser, Thr, or Val). Requires deformylation of the N(alpha)-formylated initiator methionine before it can be hydrolyzed.</text>
</comment>
<dbReference type="SUPFAM" id="SSF55920">
    <property type="entry name" value="Creatinase/aminopeptidase"/>
    <property type="match status" value="1"/>
</dbReference>
<dbReference type="PRINTS" id="PR00599">
    <property type="entry name" value="MAPEPTIDASE"/>
</dbReference>
<evidence type="ECO:0000256" key="5">
    <source>
        <dbReference type="ARBA" id="ARBA00022801"/>
    </source>
</evidence>
<evidence type="ECO:0000256" key="1">
    <source>
        <dbReference type="ARBA" id="ARBA00002521"/>
    </source>
</evidence>
<sequence length="274" mass="29993">MIAKMEADFNGLKEIGKICGGAIRDELVQRTKPGMTTKELDEMAGEMFEKAGAQSAPKGEYDFPGYTCISINEEVAHGIPGKRTIKEGGDLVNIDVSGSKNGYFADTGISFVVGNGEAILQKICDVVKEAFDAGLKKAKPGAKKSALGKAVHNVAKQHGLTVIKNLTGHGVGRSIHEAPDHILNYYSRWDDEILKDGMVIAFEPFISTLEEEVFQSPDDGWTFLTDESFVLNTNIRLFLQRKARLLRHCNSSVESNVSTPNTHTPPPLINFIRN</sequence>
<comment type="caution">
    <text evidence="8">The sequence shown here is derived from an EMBL/GenBank/DDBJ whole genome shotgun (WGS) entry which is preliminary data.</text>
</comment>
<comment type="similarity">
    <text evidence="6">Belongs to the peptidase M24A family.</text>
</comment>
<evidence type="ECO:0000256" key="4">
    <source>
        <dbReference type="ARBA" id="ARBA00022723"/>
    </source>
</evidence>
<dbReference type="InterPro" id="IPR001714">
    <property type="entry name" value="Pept_M24_MAP"/>
</dbReference>
<dbReference type="GO" id="GO:0070006">
    <property type="term" value="F:metalloaminopeptidase activity"/>
    <property type="evidence" value="ECO:0007669"/>
    <property type="project" value="InterPro"/>
</dbReference>
<keyword evidence="2 6" id="KW-0031">Aminopeptidase</keyword>
<keyword evidence="4 6" id="KW-0479">Metal-binding</keyword>
<dbReference type="Pfam" id="PF00557">
    <property type="entry name" value="Peptidase_M24"/>
    <property type="match status" value="1"/>
</dbReference>
<dbReference type="NCBIfam" id="TIGR00500">
    <property type="entry name" value="met_pdase_I"/>
    <property type="match status" value="1"/>
</dbReference>
<dbReference type="EC" id="3.4.11.18" evidence="6"/>
<dbReference type="InterPro" id="IPR002467">
    <property type="entry name" value="Pept_M24A_MAP1"/>
</dbReference>
<dbReference type="Gene3D" id="3.90.230.10">
    <property type="entry name" value="Creatinase/methionine aminopeptidase superfamily"/>
    <property type="match status" value="1"/>
</dbReference>
<dbReference type="GO" id="GO:0004239">
    <property type="term" value="F:initiator methionyl aminopeptidase activity"/>
    <property type="evidence" value="ECO:0007669"/>
    <property type="project" value="UniProtKB-EC"/>
</dbReference>
<evidence type="ECO:0000259" key="7">
    <source>
        <dbReference type="Pfam" id="PF00557"/>
    </source>
</evidence>
<evidence type="ECO:0000256" key="3">
    <source>
        <dbReference type="ARBA" id="ARBA00022670"/>
    </source>
</evidence>
<comment type="catalytic activity">
    <reaction evidence="6">
        <text>Release of N-terminal amino acids, preferentially methionine, from peptides and arylamides.</text>
        <dbReference type="EC" id="3.4.11.18"/>
    </reaction>
</comment>
<dbReference type="InterPro" id="IPR000994">
    <property type="entry name" value="Pept_M24"/>
</dbReference>
<gene>
    <name evidence="8" type="ORF">JCM21714_4108</name>
</gene>
<proteinExistence type="inferred from homology"/>
<dbReference type="PANTHER" id="PTHR43330">
    <property type="entry name" value="METHIONINE AMINOPEPTIDASE"/>
    <property type="match status" value="1"/>
</dbReference>
<dbReference type="PANTHER" id="PTHR43330:SF13">
    <property type="entry name" value="METHIONINE AMINOPEPTIDASE 2"/>
    <property type="match status" value="1"/>
</dbReference>
<dbReference type="InterPro" id="IPR036005">
    <property type="entry name" value="Creatinase/aminopeptidase-like"/>
</dbReference>
<dbReference type="CDD" id="cd01086">
    <property type="entry name" value="MetAP1"/>
    <property type="match status" value="1"/>
</dbReference>
<dbReference type="GO" id="GO:0046872">
    <property type="term" value="F:metal ion binding"/>
    <property type="evidence" value="ECO:0007669"/>
    <property type="project" value="UniProtKB-KW"/>
</dbReference>
<organism evidence="8 9">
    <name type="scientific">Gracilibacillus boraciitolerans JCM 21714</name>
    <dbReference type="NCBI Taxonomy" id="1298598"/>
    <lineage>
        <taxon>Bacteria</taxon>
        <taxon>Bacillati</taxon>
        <taxon>Bacillota</taxon>
        <taxon>Bacilli</taxon>
        <taxon>Bacillales</taxon>
        <taxon>Bacillaceae</taxon>
        <taxon>Gracilibacillus</taxon>
    </lineage>
</organism>
<dbReference type="EMBL" id="BAVS01000034">
    <property type="protein sequence ID" value="GAE94908.1"/>
    <property type="molecule type" value="Genomic_DNA"/>
</dbReference>
<dbReference type="STRING" id="1298598.JCM21714_4108"/>
<evidence type="ECO:0000256" key="6">
    <source>
        <dbReference type="RuleBase" id="RU003653"/>
    </source>
</evidence>
<keyword evidence="9" id="KW-1185">Reference proteome</keyword>
<keyword evidence="3 6" id="KW-0645">Protease</keyword>
<evidence type="ECO:0000256" key="2">
    <source>
        <dbReference type="ARBA" id="ARBA00022438"/>
    </source>
</evidence>
<feature type="domain" description="Peptidase M24" evidence="7">
    <location>
        <begin position="12"/>
        <end position="210"/>
    </location>
</feature>
<dbReference type="GO" id="GO:0006508">
    <property type="term" value="P:proteolysis"/>
    <property type="evidence" value="ECO:0007669"/>
    <property type="project" value="UniProtKB-KW"/>
</dbReference>
<dbReference type="eggNOG" id="COG0024">
    <property type="taxonomic scope" value="Bacteria"/>
</dbReference>
<evidence type="ECO:0000313" key="8">
    <source>
        <dbReference type="EMBL" id="GAE94908.1"/>
    </source>
</evidence>
<name>W4VQ03_9BACI</name>
<protein>
    <recommendedName>
        <fullName evidence="6">Methionine aminopeptidase</fullName>
        <ecNumber evidence="6">3.4.11.18</ecNumber>
    </recommendedName>
</protein>
<dbReference type="AlphaFoldDB" id="W4VQ03"/>
<keyword evidence="5" id="KW-0378">Hydrolase</keyword>
<evidence type="ECO:0000313" key="9">
    <source>
        <dbReference type="Proteomes" id="UP000019102"/>
    </source>
</evidence>